<evidence type="ECO:0000256" key="1">
    <source>
        <dbReference type="SAM" id="MobiDB-lite"/>
    </source>
</evidence>
<reference evidence="2 3" key="1">
    <citation type="journal article" date="2012" name="Genome Biol.">
        <title>Genome and low-iron response of an oceanic diatom adapted to chronic iron limitation.</title>
        <authorList>
            <person name="Lommer M."/>
            <person name="Specht M."/>
            <person name="Roy A.S."/>
            <person name="Kraemer L."/>
            <person name="Andreson R."/>
            <person name="Gutowska M.A."/>
            <person name="Wolf J."/>
            <person name="Bergner S.V."/>
            <person name="Schilhabel M.B."/>
            <person name="Klostermeier U.C."/>
            <person name="Beiko R.G."/>
            <person name="Rosenstiel P."/>
            <person name="Hippler M."/>
            <person name="Laroche J."/>
        </authorList>
    </citation>
    <scope>NUCLEOTIDE SEQUENCE [LARGE SCALE GENOMIC DNA]</scope>
    <source>
        <strain evidence="2 3">CCMP1005</strain>
    </source>
</reference>
<name>K0QYM3_THAOC</name>
<organism evidence="2 3">
    <name type="scientific">Thalassiosira oceanica</name>
    <name type="common">Marine diatom</name>
    <dbReference type="NCBI Taxonomy" id="159749"/>
    <lineage>
        <taxon>Eukaryota</taxon>
        <taxon>Sar</taxon>
        <taxon>Stramenopiles</taxon>
        <taxon>Ochrophyta</taxon>
        <taxon>Bacillariophyta</taxon>
        <taxon>Coscinodiscophyceae</taxon>
        <taxon>Thalassiosirophycidae</taxon>
        <taxon>Thalassiosirales</taxon>
        <taxon>Thalassiosiraceae</taxon>
        <taxon>Thalassiosira</taxon>
    </lineage>
</organism>
<feature type="compositionally biased region" description="Pro residues" evidence="1">
    <location>
        <begin position="129"/>
        <end position="143"/>
    </location>
</feature>
<evidence type="ECO:0000313" key="2">
    <source>
        <dbReference type="EMBL" id="EJK44223.1"/>
    </source>
</evidence>
<feature type="non-terminal residue" evidence="2">
    <location>
        <position position="1"/>
    </location>
</feature>
<feature type="compositionally biased region" description="Basic and acidic residues" evidence="1">
    <location>
        <begin position="63"/>
        <end position="94"/>
    </location>
</feature>
<feature type="compositionally biased region" description="Basic and acidic residues" evidence="1">
    <location>
        <begin position="109"/>
        <end position="121"/>
    </location>
</feature>
<feature type="compositionally biased region" description="Basic residues" evidence="1">
    <location>
        <begin position="1"/>
        <end position="10"/>
    </location>
</feature>
<gene>
    <name evidence="2" type="ORF">THAOC_37257</name>
</gene>
<keyword evidence="3" id="KW-1185">Reference proteome</keyword>
<feature type="region of interest" description="Disordered" evidence="1">
    <location>
        <begin position="1"/>
        <end position="185"/>
    </location>
</feature>
<evidence type="ECO:0000313" key="3">
    <source>
        <dbReference type="Proteomes" id="UP000266841"/>
    </source>
</evidence>
<sequence>RRIRRSPPRRRSGERTAGREREPQKGATGAEVQAGPLREPPACPGRRAREVGELRARPSRPPVRLDEEARRGQAGERCRGERAREAARGREGGVVRRGRLAGKAAQLHRGREGRARGAARDRVHRHPARNPPPPAAGARPPPVARRGCRARVRAQADGRPTVPQDDVGGGRGHGAAGQARGKTRDRTIRAADGGRAAKPEARAGSFARLVARTSTASGRASGRGGAASEAPEQVEIGGPEGVIWAPSRRRRGRRTGGAAPVFAARKMNGIHLHVT</sequence>
<dbReference type="EMBL" id="AGNL01050009">
    <property type="protein sequence ID" value="EJK44223.1"/>
    <property type="molecule type" value="Genomic_DNA"/>
</dbReference>
<comment type="caution">
    <text evidence="2">The sequence shown here is derived from an EMBL/GenBank/DDBJ whole genome shotgun (WGS) entry which is preliminary data.</text>
</comment>
<accession>K0QYM3</accession>
<feature type="compositionally biased region" description="Basic and acidic residues" evidence="1">
    <location>
        <begin position="11"/>
        <end position="24"/>
    </location>
</feature>
<dbReference type="AlphaFoldDB" id="K0QYM3"/>
<proteinExistence type="predicted"/>
<protein>
    <submittedName>
        <fullName evidence="2">Uncharacterized protein</fullName>
    </submittedName>
</protein>
<dbReference type="OMA" id="EGVIWAP"/>
<dbReference type="Proteomes" id="UP000266841">
    <property type="component" value="Unassembled WGS sequence"/>
</dbReference>
<feature type="compositionally biased region" description="Basic and acidic residues" evidence="1">
    <location>
        <begin position="47"/>
        <end position="56"/>
    </location>
</feature>